<feature type="compositionally biased region" description="Basic and acidic residues" evidence="1">
    <location>
        <begin position="1330"/>
        <end position="1346"/>
    </location>
</feature>
<name>A0ABD4T598_9CYAN</name>
<dbReference type="SUPFAM" id="SSF56935">
    <property type="entry name" value="Porins"/>
    <property type="match status" value="1"/>
</dbReference>
<comment type="caution">
    <text evidence="3">The sequence shown here is derived from an EMBL/GenBank/DDBJ whole genome shotgun (WGS) entry which is preliminary data.</text>
</comment>
<protein>
    <submittedName>
        <fullName evidence="3">TonB-dependent receptor</fullName>
    </submittedName>
</protein>
<keyword evidence="2" id="KW-0732">Signal</keyword>
<gene>
    <name evidence="3" type="ORF">QQ91_0012705</name>
</gene>
<reference evidence="3 4" key="1">
    <citation type="journal article" date="2015" name="Genome Announc.">
        <title>Draft Genome Sequence of Filamentous Marine Cyanobacterium Lyngbya confervoides Strain BDU141951.</title>
        <authorList>
            <person name="Chandrababunaidu M.M."/>
            <person name="Sen D."/>
            <person name="Tripathy S."/>
        </authorList>
    </citation>
    <scope>NUCLEOTIDE SEQUENCE [LARGE SCALE GENOMIC DNA]</scope>
    <source>
        <strain evidence="3 4">BDU141951</strain>
    </source>
</reference>
<evidence type="ECO:0000256" key="2">
    <source>
        <dbReference type="SAM" id="SignalP"/>
    </source>
</evidence>
<dbReference type="EMBL" id="JTHE03000071">
    <property type="protein sequence ID" value="MCM1983678.1"/>
    <property type="molecule type" value="Genomic_DNA"/>
</dbReference>
<dbReference type="InterPro" id="IPR013783">
    <property type="entry name" value="Ig-like_fold"/>
</dbReference>
<dbReference type="Proteomes" id="UP000031561">
    <property type="component" value="Unassembled WGS sequence"/>
</dbReference>
<evidence type="ECO:0000313" key="3">
    <source>
        <dbReference type="EMBL" id="MCM1983678.1"/>
    </source>
</evidence>
<feature type="signal peptide" evidence="2">
    <location>
        <begin position="1"/>
        <end position="31"/>
    </location>
</feature>
<feature type="compositionally biased region" description="Basic and acidic residues" evidence="1">
    <location>
        <begin position="1294"/>
        <end position="1305"/>
    </location>
</feature>
<dbReference type="RefSeq" id="WP_166282609.1">
    <property type="nucleotide sequence ID" value="NZ_JTHE03000071.1"/>
</dbReference>
<keyword evidence="3" id="KW-0675">Receptor</keyword>
<evidence type="ECO:0000256" key="1">
    <source>
        <dbReference type="SAM" id="MobiDB-lite"/>
    </source>
</evidence>
<proteinExistence type="predicted"/>
<keyword evidence="4" id="KW-1185">Reference proteome</keyword>
<sequence length="1355" mass="147963">MNPKAKPAAWIPLGLIGAIAGTSLAIQPATAAGVNVENQTVESQILESQILESQTVENQTPGQVAIPRQEAAPAATSPTLGQQVPLETTDQLPAKAEAKGPIQILSPAAGSLLDGPTAAVTIQSPLGEDIELRLNGQLMDEGLIGQIQIDPSTQLVKQTWHDLNFQSGTNTLSVHRSGELSAQDTVQIFRGYRPAMNDNAVAPDPQAIRIISPMSGSVVGQPATSVTVQAPLSESIELRANGRLIDSVQIGRTETDAALGVRRQTWYGVVLQEGENQITVHRLGERDPLQSISLQVRGRPTQIRLRTLESRIPADGRSVATIQGQLLDANQNRSTWDSRVTLHTTAGRFIGVDQNPDAPGFQVEAEDGVFTAQIQSDIQAGFVRVKAESNDLEGFHQFEFSTPLRKAGVLAGVVDFRVGRRGTNYFGSLRDFLPAEENNRWTADAGIAAFGTVSWGEWLITGAANSDRPLNRDCNGESGLFRTVSQNCDETLYPLYGDRSQTDVVAPSKDHVYLKFERTSPVRGAGSDYFLWGDYNTPEFNRSSQLFTGLGRDLHGFKGNYNLGNLQLTGIYGNDVEGFQRDTLAPDGTSGTYFLSRQLILAGSEEVYLELEELNRPGTVVARERLLRGADYDIDYDRGALIFRDPVQRTDIDAEGKVLVRRIVVTYGFESAGQETSVYGGRVQYNFDRDPGEEIWLAGSYFREDRGNQKFQLYGFDSQVNFGQDGLLVAEYARSENSLDYSDPISGEAYRMEVSGTLLDVVQGKAYLRASDTGFSNNATTSFVPGQMRYGASVNAKVSSSTSLKLSYDHEDNQGIAPAPLDTLAEFLDPGVVPRSGFRLDNSLTTLRAGVAQKIGKARLGVDWVHRDRQDRISGDRVVSDQISSQFKLDLTRTLSVRAYNDLTLSSKSDPIYPSRSTLGLDWRVHPSLTLSLNNTYLSGGQFKDDFYTSLDVKGSHTFSSDTTVRGELSLLSDRTMGGTLGIDQGIKLARGLQLDLSYERVFRSRFKTAAGDQFEQPFAVGSGALSLPLTNGQSMSAGISYTDNPDVQVNARIEHRQSDRNGSNTVVSANALGQFTRDLTGLFRFHQSSAANQKLSDLGITRDIKVGLAYRNPTDDTFTGLLRYEYRENPSLIPETLLLGRGTGSTEHLLAAEAIYAPTWRWEFYGKLGYRQSRTQVAEGMMNTSSVTLAQARATYRVNSRWDVSADARWIRQPSTGFGEVGLNAEVGYYLNPNIRLSAGYAFGDVNDRDLGNGRSADGPYVGVTLKLDNNLFKDFGFQKPPQPPAEPLNPVEAEKNPVSEEASRPGSALDRPQLKALMDALNLGGEDPSDRAEQTLKRGQDSHPDIALPGSAP</sequence>
<feature type="chain" id="PRO_5044766582" evidence="2">
    <location>
        <begin position="32"/>
        <end position="1355"/>
    </location>
</feature>
<feature type="region of interest" description="Disordered" evidence="1">
    <location>
        <begin position="1278"/>
        <end position="1355"/>
    </location>
</feature>
<evidence type="ECO:0000313" key="4">
    <source>
        <dbReference type="Proteomes" id="UP000031561"/>
    </source>
</evidence>
<dbReference type="Gene3D" id="2.60.40.10">
    <property type="entry name" value="Immunoglobulins"/>
    <property type="match status" value="1"/>
</dbReference>
<organism evidence="3 4">
    <name type="scientific">Lyngbya confervoides BDU141951</name>
    <dbReference type="NCBI Taxonomy" id="1574623"/>
    <lineage>
        <taxon>Bacteria</taxon>
        <taxon>Bacillati</taxon>
        <taxon>Cyanobacteriota</taxon>
        <taxon>Cyanophyceae</taxon>
        <taxon>Oscillatoriophycideae</taxon>
        <taxon>Oscillatoriales</taxon>
        <taxon>Microcoleaceae</taxon>
        <taxon>Lyngbya</taxon>
    </lineage>
</organism>
<accession>A0ABD4T598</accession>